<proteinExistence type="predicted"/>
<evidence type="ECO:0000313" key="1">
    <source>
        <dbReference type="EMBL" id="QBK86935.1"/>
    </source>
</evidence>
<gene>
    <name evidence="1" type="ORF">LCMAC103_02750</name>
</gene>
<accession>A0A481YVX2</accession>
<sequence>MIIWRRAHGAFHGRRREHASTIIVASGRSPFRRVECQRPACSEIGCFRAELAVDGDLAAEVAEEFYGAVDCAVEHISTVYPFV</sequence>
<name>A0A481YVX2_9VIRU</name>
<organism evidence="1">
    <name type="scientific">Marseillevirus LCMAC103</name>
    <dbReference type="NCBI Taxonomy" id="2506604"/>
    <lineage>
        <taxon>Viruses</taxon>
        <taxon>Varidnaviria</taxon>
        <taxon>Bamfordvirae</taxon>
        <taxon>Nucleocytoviricota</taxon>
        <taxon>Megaviricetes</taxon>
        <taxon>Pimascovirales</taxon>
        <taxon>Pimascovirales incertae sedis</taxon>
        <taxon>Marseilleviridae</taxon>
    </lineage>
</organism>
<protein>
    <submittedName>
        <fullName evidence="1">Uncharacterized protein</fullName>
    </submittedName>
</protein>
<reference evidence="1" key="1">
    <citation type="journal article" date="2019" name="MBio">
        <title>Virus Genomes from Deep Sea Sediments Expand the Ocean Megavirome and Support Independent Origins of Viral Gigantism.</title>
        <authorList>
            <person name="Backstrom D."/>
            <person name="Yutin N."/>
            <person name="Jorgensen S.L."/>
            <person name="Dharamshi J."/>
            <person name="Homa F."/>
            <person name="Zaremba-Niedwiedzka K."/>
            <person name="Spang A."/>
            <person name="Wolf Y.I."/>
            <person name="Koonin E.V."/>
            <person name="Ettema T.J."/>
        </authorList>
    </citation>
    <scope>NUCLEOTIDE SEQUENCE</scope>
</reference>
<dbReference type="EMBL" id="MK500338">
    <property type="protein sequence ID" value="QBK86935.1"/>
    <property type="molecule type" value="Genomic_DNA"/>
</dbReference>